<dbReference type="Proteomes" id="UP000191663">
    <property type="component" value="Unassembled WGS sequence"/>
</dbReference>
<proteinExistence type="predicted"/>
<reference evidence="2" key="1">
    <citation type="submission" date="2017-01" db="EMBL/GenBank/DDBJ databases">
        <title>Novel pathways for hydrocarbon cycling and metabolic interdependencies in hydrothermal sediment communities.</title>
        <authorList>
            <person name="Dombrowski N."/>
            <person name="Seitz K."/>
            <person name="Teske A."/>
            <person name="Baker B."/>
        </authorList>
    </citation>
    <scope>NUCLEOTIDE SEQUENCE [LARGE SCALE GENOMIC DNA]</scope>
</reference>
<name>A0A1V4QF38_UNCW3</name>
<protein>
    <submittedName>
        <fullName evidence="1">Uncharacterized protein</fullName>
    </submittedName>
</protein>
<evidence type="ECO:0000313" key="1">
    <source>
        <dbReference type="EMBL" id="OPX17495.1"/>
    </source>
</evidence>
<dbReference type="AlphaFoldDB" id="A0A1V4QF38"/>
<dbReference type="EMBL" id="MUKB01000117">
    <property type="protein sequence ID" value="OPX17495.1"/>
    <property type="molecule type" value="Genomic_DNA"/>
</dbReference>
<comment type="caution">
    <text evidence="1">The sequence shown here is derived from an EMBL/GenBank/DDBJ whole genome shotgun (WGS) entry which is preliminary data.</text>
</comment>
<gene>
    <name evidence="1" type="ORF">BXT86_06230</name>
</gene>
<evidence type="ECO:0000313" key="2">
    <source>
        <dbReference type="Proteomes" id="UP000191663"/>
    </source>
</evidence>
<organism evidence="1 2">
    <name type="scientific">candidate division WOR-3 bacterium 4484_100</name>
    <dbReference type="NCBI Taxonomy" id="1936077"/>
    <lineage>
        <taxon>Bacteria</taxon>
        <taxon>Bacteria division WOR-3</taxon>
    </lineage>
</organism>
<sequence length="138" mass="15820">MALMIISARGYSVRSFLDSEPNDEYDGNELIHNIFLKELLNEDLNALVKSKSDIDKLQHKCRYCFQNKPTIWLDKDFGPMCASCYKSIRAGLLAEISPHTKMNQPIDSGFRIMELPENINTTGHLALLMAKRCLEKRQ</sequence>
<accession>A0A1V4QF38</accession>